<dbReference type="SUPFAM" id="SSF52540">
    <property type="entry name" value="P-loop containing nucleoside triphosphate hydrolases"/>
    <property type="match status" value="1"/>
</dbReference>
<dbReference type="GO" id="GO:0005525">
    <property type="term" value="F:GTP binding"/>
    <property type="evidence" value="ECO:0007669"/>
    <property type="project" value="UniProtKB-KW"/>
</dbReference>
<dbReference type="Proteomes" id="UP000054217">
    <property type="component" value="Unassembled WGS sequence"/>
</dbReference>
<reference evidence="14" key="2">
    <citation type="submission" date="2015-01" db="EMBL/GenBank/DDBJ databases">
        <title>Evolutionary Origins and Diversification of the Mycorrhizal Mutualists.</title>
        <authorList>
            <consortium name="DOE Joint Genome Institute"/>
            <consortium name="Mycorrhizal Genomics Consortium"/>
            <person name="Kohler A."/>
            <person name="Kuo A."/>
            <person name="Nagy L.G."/>
            <person name="Floudas D."/>
            <person name="Copeland A."/>
            <person name="Barry K.W."/>
            <person name="Cichocki N."/>
            <person name="Veneault-Fourrey C."/>
            <person name="LaButti K."/>
            <person name="Lindquist E.A."/>
            <person name="Lipzen A."/>
            <person name="Lundell T."/>
            <person name="Morin E."/>
            <person name="Murat C."/>
            <person name="Riley R."/>
            <person name="Ohm R."/>
            <person name="Sun H."/>
            <person name="Tunlid A."/>
            <person name="Henrissat B."/>
            <person name="Grigoriev I.V."/>
            <person name="Hibbett D.S."/>
            <person name="Martin F."/>
        </authorList>
    </citation>
    <scope>NUCLEOTIDE SEQUENCE [LARGE SCALE GENOMIC DNA]</scope>
    <source>
        <strain evidence="14">Marx 270</strain>
    </source>
</reference>
<comment type="subcellular location">
    <subcellularLocation>
        <location evidence="1">Endoplasmic reticulum membrane</location>
        <topology evidence="1">Single-pass membrane protein</topology>
    </subcellularLocation>
</comment>
<dbReference type="STRING" id="870435.A0A0C3JWX3"/>
<evidence type="ECO:0000256" key="2">
    <source>
        <dbReference type="ARBA" id="ARBA00005619"/>
    </source>
</evidence>
<dbReference type="Gene3D" id="3.40.50.300">
    <property type="entry name" value="P-loop containing nucleotide triphosphate hydrolases"/>
    <property type="match status" value="1"/>
</dbReference>
<dbReference type="Pfam" id="PF09439">
    <property type="entry name" value="SRPRB"/>
    <property type="match status" value="1"/>
</dbReference>
<evidence type="ECO:0000313" key="13">
    <source>
        <dbReference type="EMBL" id="KIO13648.1"/>
    </source>
</evidence>
<keyword evidence="5" id="KW-0547">Nucleotide-binding</keyword>
<dbReference type="HOGENOM" id="CLU_073388_0_0_1"/>
<keyword evidence="7 12" id="KW-1133">Transmembrane helix</keyword>
<keyword evidence="6" id="KW-0256">Endoplasmic reticulum</keyword>
<dbReference type="FunCoup" id="A0A0C3JWX3">
    <property type="interactions" value="468"/>
</dbReference>
<name>A0A0C3JWX3_PISTI</name>
<keyword evidence="10" id="KW-0675">Receptor</keyword>
<evidence type="ECO:0000256" key="12">
    <source>
        <dbReference type="SAM" id="Phobius"/>
    </source>
</evidence>
<evidence type="ECO:0000256" key="4">
    <source>
        <dbReference type="ARBA" id="ARBA00022692"/>
    </source>
</evidence>
<comment type="similarity">
    <text evidence="2">Belongs to the SRP receptor beta subunit family.</text>
</comment>
<reference evidence="13 14" key="1">
    <citation type="submission" date="2014-04" db="EMBL/GenBank/DDBJ databases">
        <authorList>
            <consortium name="DOE Joint Genome Institute"/>
            <person name="Kuo A."/>
            <person name="Kohler A."/>
            <person name="Costa M.D."/>
            <person name="Nagy L.G."/>
            <person name="Floudas D."/>
            <person name="Copeland A."/>
            <person name="Barry K.W."/>
            <person name="Cichocki N."/>
            <person name="Veneault-Fourrey C."/>
            <person name="LaButti K."/>
            <person name="Lindquist E.A."/>
            <person name="Lipzen A."/>
            <person name="Lundell T."/>
            <person name="Morin E."/>
            <person name="Murat C."/>
            <person name="Sun H."/>
            <person name="Tunlid A."/>
            <person name="Henrissat B."/>
            <person name="Grigoriev I.V."/>
            <person name="Hibbett D.S."/>
            <person name="Martin F."/>
            <person name="Nordberg H.P."/>
            <person name="Cantor M.N."/>
            <person name="Hua S.X."/>
        </authorList>
    </citation>
    <scope>NUCLEOTIDE SEQUENCE [LARGE SCALE GENOMIC DNA]</scope>
    <source>
        <strain evidence="13 14">Marx 270</strain>
    </source>
</reference>
<dbReference type="PANTHER" id="PTHR11711">
    <property type="entry name" value="ADP RIBOSYLATION FACTOR-RELATED"/>
    <property type="match status" value="1"/>
</dbReference>
<evidence type="ECO:0000256" key="6">
    <source>
        <dbReference type="ARBA" id="ARBA00022824"/>
    </source>
</evidence>
<dbReference type="OrthoDB" id="41266at2759"/>
<protein>
    <recommendedName>
        <fullName evidence="3">Signal recognition particle receptor subunit beta</fullName>
    </recommendedName>
</protein>
<keyword evidence="8" id="KW-0342">GTP-binding</keyword>
<dbReference type="GO" id="GO:0005789">
    <property type="term" value="C:endoplasmic reticulum membrane"/>
    <property type="evidence" value="ECO:0007669"/>
    <property type="project" value="UniProtKB-SubCell"/>
</dbReference>
<evidence type="ECO:0000256" key="8">
    <source>
        <dbReference type="ARBA" id="ARBA00023134"/>
    </source>
</evidence>
<keyword evidence="14" id="KW-1185">Reference proteome</keyword>
<gene>
    <name evidence="13" type="ORF">M404DRAFT_993200</name>
</gene>
<dbReference type="EMBL" id="KN831946">
    <property type="protein sequence ID" value="KIO13648.1"/>
    <property type="molecule type" value="Genomic_DNA"/>
</dbReference>
<evidence type="ECO:0000256" key="10">
    <source>
        <dbReference type="ARBA" id="ARBA00023170"/>
    </source>
</evidence>
<evidence type="ECO:0000256" key="3">
    <source>
        <dbReference type="ARBA" id="ARBA00020256"/>
    </source>
</evidence>
<organism evidence="13 14">
    <name type="scientific">Pisolithus tinctorius Marx 270</name>
    <dbReference type="NCBI Taxonomy" id="870435"/>
    <lineage>
        <taxon>Eukaryota</taxon>
        <taxon>Fungi</taxon>
        <taxon>Dikarya</taxon>
        <taxon>Basidiomycota</taxon>
        <taxon>Agaricomycotina</taxon>
        <taxon>Agaricomycetes</taxon>
        <taxon>Agaricomycetidae</taxon>
        <taxon>Boletales</taxon>
        <taxon>Sclerodermatineae</taxon>
        <taxon>Pisolithaceae</taxon>
        <taxon>Pisolithus</taxon>
    </lineage>
</organism>
<dbReference type="InterPro" id="IPR019009">
    <property type="entry name" value="SRP_receptor_beta_su"/>
</dbReference>
<evidence type="ECO:0000256" key="9">
    <source>
        <dbReference type="ARBA" id="ARBA00023136"/>
    </source>
</evidence>
<evidence type="ECO:0000256" key="7">
    <source>
        <dbReference type="ARBA" id="ARBA00022989"/>
    </source>
</evidence>
<feature type="transmembrane region" description="Helical" evidence="12">
    <location>
        <begin position="26"/>
        <end position="44"/>
    </location>
</feature>
<evidence type="ECO:0000256" key="5">
    <source>
        <dbReference type="ARBA" id="ARBA00022741"/>
    </source>
</evidence>
<evidence type="ECO:0000313" key="14">
    <source>
        <dbReference type="Proteomes" id="UP000054217"/>
    </source>
</evidence>
<dbReference type="InParanoid" id="A0A0C3JWX3"/>
<dbReference type="InterPro" id="IPR024156">
    <property type="entry name" value="Small_GTPase_ARF"/>
</dbReference>
<evidence type="ECO:0000256" key="1">
    <source>
        <dbReference type="ARBA" id="ARBA00004389"/>
    </source>
</evidence>
<keyword evidence="4 12" id="KW-0812">Transmembrane</keyword>
<evidence type="ECO:0000256" key="11">
    <source>
        <dbReference type="SAM" id="MobiDB-lite"/>
    </source>
</evidence>
<dbReference type="AlphaFoldDB" id="A0A0C3JWX3"/>
<sequence>MDNNTSVVSATPEIIPFIGNLSTRNLTLLSIAAAVVFSLALTLLTKAKSNSRGNSVLFVGPPDAGKTAILSSLAYNEALPSHTSLQTNSAHVVLSPSKTLRVVDVPGHPRIRDQFRQHLRGAKAIVFVVDASTVSRNAPDVAEHLHHVLHAMTSLPPSQPMPQILILAHKTDLVKTGASSSSVTEVAITRVRTILERELEKRRSSQTGGIGVESMGAESEAELGGLECSGTAGDSFKFSDWEGGDVDFVGTWIKVGEMKDGEKDGGEDGLRGLKDWLEQLPH</sequence>
<accession>A0A0C3JWX3</accession>
<keyword evidence="9 12" id="KW-0472">Membrane</keyword>
<dbReference type="InterPro" id="IPR027417">
    <property type="entry name" value="P-loop_NTPase"/>
</dbReference>
<proteinExistence type="inferred from homology"/>
<feature type="region of interest" description="Disordered" evidence="11">
    <location>
        <begin position="259"/>
        <end position="282"/>
    </location>
</feature>